<dbReference type="Gene3D" id="3.40.50.300">
    <property type="entry name" value="P-loop containing nucleotide triphosphate hydrolases"/>
    <property type="match status" value="1"/>
</dbReference>
<evidence type="ECO:0000313" key="2">
    <source>
        <dbReference type="EMBL" id="CCX16278.1"/>
    </source>
</evidence>
<evidence type="ECO:0000313" key="3">
    <source>
        <dbReference type="Proteomes" id="UP000018144"/>
    </source>
</evidence>
<dbReference type="eggNOG" id="KOG4231">
    <property type="taxonomic scope" value="Eukaryota"/>
</dbReference>
<dbReference type="SUPFAM" id="SSF52540">
    <property type="entry name" value="P-loop containing nucleoside triphosphate hydrolases"/>
    <property type="match status" value="1"/>
</dbReference>
<evidence type="ECO:0000259" key="1">
    <source>
        <dbReference type="Pfam" id="PF00931"/>
    </source>
</evidence>
<dbReference type="OMA" id="SEVYCAQ"/>
<dbReference type="GO" id="GO:0043531">
    <property type="term" value="F:ADP binding"/>
    <property type="evidence" value="ECO:0007669"/>
    <property type="project" value="InterPro"/>
</dbReference>
<keyword evidence="2" id="KW-0418">Kinase</keyword>
<keyword evidence="2" id="KW-0808">Transferase</keyword>
<proteinExistence type="predicted"/>
<feature type="domain" description="NB-ARC" evidence="1">
    <location>
        <begin position="122"/>
        <end position="275"/>
    </location>
</feature>
<organism evidence="2 3">
    <name type="scientific">Pyronema omphalodes (strain CBS 100304)</name>
    <name type="common">Pyronema confluens</name>
    <dbReference type="NCBI Taxonomy" id="1076935"/>
    <lineage>
        <taxon>Eukaryota</taxon>
        <taxon>Fungi</taxon>
        <taxon>Dikarya</taxon>
        <taxon>Ascomycota</taxon>
        <taxon>Pezizomycotina</taxon>
        <taxon>Pezizomycetes</taxon>
        <taxon>Pezizales</taxon>
        <taxon>Pyronemataceae</taxon>
        <taxon>Pyronema</taxon>
    </lineage>
</organism>
<dbReference type="GO" id="GO:0016301">
    <property type="term" value="F:kinase activity"/>
    <property type="evidence" value="ECO:0007669"/>
    <property type="project" value="UniProtKB-KW"/>
</dbReference>
<dbReference type="Pfam" id="PF00931">
    <property type="entry name" value="NB-ARC"/>
    <property type="match status" value="1"/>
</dbReference>
<gene>
    <name evidence="2" type="ORF">PCON_02874</name>
</gene>
<dbReference type="EMBL" id="HF936373">
    <property type="protein sequence ID" value="CCX16278.1"/>
    <property type="molecule type" value="Genomic_DNA"/>
</dbReference>
<dbReference type="PANTHER" id="PTHR35205">
    <property type="entry name" value="NB-ARC AND TPR DOMAIN PROTEIN"/>
    <property type="match status" value="1"/>
</dbReference>
<name>U4LHY8_PYROM</name>
<sequence>MEHEYRNRPGVYFRLNVDQGLLGITLDEFKKLAEVQVHTKQYLESVRVDQLMEQLVDVLVGTTAPAESRVLSEVYCAQISDNPSPTKHWIVPSLKSTAFTERCDIISRMEKYILAKNTPGISMRLVLVLHGLGGSGNIERSQHVGKHKLRSIFAIFIEQKFSGVFWVDVSSTGSAESSFRRIAESFGLEQKSPEAVQLHLSHLDGWLLVMDNADDLDHNIAQYFPSGNRGALIITSRSHDTCQLSLKTTTGAAEYEIEKMETEEALSLLQKVSGQDVSDKDVYKDASTLVNELGYLALAIDQARSYV</sequence>
<protein>
    <submittedName>
        <fullName evidence="2">Similar to protein kinase subdomain-containing protein [Arthroderma gypseum CBS 118893] acc. no. XP_003173346</fullName>
    </submittedName>
</protein>
<dbReference type="PANTHER" id="PTHR35205:SF1">
    <property type="entry name" value="ZU5 DOMAIN-CONTAINING PROTEIN"/>
    <property type="match status" value="1"/>
</dbReference>
<dbReference type="Proteomes" id="UP000018144">
    <property type="component" value="Unassembled WGS sequence"/>
</dbReference>
<dbReference type="OrthoDB" id="5086500at2759"/>
<accession>U4LHY8</accession>
<dbReference type="AlphaFoldDB" id="U4LHY8"/>
<dbReference type="InterPro" id="IPR002182">
    <property type="entry name" value="NB-ARC"/>
</dbReference>
<keyword evidence="3" id="KW-1185">Reference proteome</keyword>
<dbReference type="STRING" id="1076935.U4LHY8"/>
<dbReference type="InterPro" id="IPR027417">
    <property type="entry name" value="P-loop_NTPase"/>
</dbReference>
<reference evidence="2 3" key="1">
    <citation type="journal article" date="2013" name="PLoS Genet.">
        <title>The genome and development-dependent transcriptomes of Pyronema confluens: a window into fungal evolution.</title>
        <authorList>
            <person name="Traeger S."/>
            <person name="Altegoer F."/>
            <person name="Freitag M."/>
            <person name="Gabaldon T."/>
            <person name="Kempken F."/>
            <person name="Kumar A."/>
            <person name="Marcet-Houben M."/>
            <person name="Poggeler S."/>
            <person name="Stajich J.E."/>
            <person name="Nowrousian M."/>
        </authorList>
    </citation>
    <scope>NUCLEOTIDE SEQUENCE [LARGE SCALE GENOMIC DNA]</scope>
    <source>
        <strain evidence="3">CBS 100304</strain>
        <tissue evidence="2">Vegetative mycelium</tissue>
    </source>
</reference>